<evidence type="ECO:0000256" key="6">
    <source>
        <dbReference type="ARBA" id="ARBA00023136"/>
    </source>
</evidence>
<feature type="region of interest" description="Disordered" evidence="7">
    <location>
        <begin position="782"/>
        <end position="817"/>
    </location>
</feature>
<feature type="region of interest" description="Disordered" evidence="7">
    <location>
        <begin position="1313"/>
        <end position="1337"/>
    </location>
</feature>
<keyword evidence="4 8" id="KW-1133">Transmembrane helix</keyword>
<feature type="compositionally biased region" description="Basic and acidic residues" evidence="7">
    <location>
        <begin position="986"/>
        <end position="1003"/>
    </location>
</feature>
<keyword evidence="5" id="KW-0406">Ion transport</keyword>
<dbReference type="Proteomes" id="UP000009168">
    <property type="component" value="Unassembled WGS sequence"/>
</dbReference>
<feature type="transmembrane region" description="Helical" evidence="8">
    <location>
        <begin position="381"/>
        <end position="401"/>
    </location>
</feature>
<dbReference type="GO" id="GO:0035725">
    <property type="term" value="P:sodium ion transmembrane transport"/>
    <property type="evidence" value="ECO:0007669"/>
    <property type="project" value="TreeGrafter"/>
</dbReference>
<accession>I7M4I1</accession>
<dbReference type="Gene3D" id="1.10.287.70">
    <property type="match status" value="1"/>
</dbReference>
<feature type="transmembrane region" description="Helical" evidence="8">
    <location>
        <begin position="427"/>
        <end position="445"/>
    </location>
</feature>
<dbReference type="Pfam" id="PF00520">
    <property type="entry name" value="Ion_trans"/>
    <property type="match status" value="1"/>
</dbReference>
<dbReference type="GO" id="GO:0003254">
    <property type="term" value="P:regulation of membrane depolarization"/>
    <property type="evidence" value="ECO:0007669"/>
    <property type="project" value="TreeGrafter"/>
</dbReference>
<dbReference type="SMART" id="SM00100">
    <property type="entry name" value="cNMP"/>
    <property type="match status" value="1"/>
</dbReference>
<dbReference type="EMBL" id="GG662247">
    <property type="protein sequence ID" value="EAS07090.2"/>
    <property type="molecule type" value="Genomic_DNA"/>
</dbReference>
<evidence type="ECO:0000256" key="5">
    <source>
        <dbReference type="ARBA" id="ARBA00023065"/>
    </source>
</evidence>
<dbReference type="SUPFAM" id="SSF81324">
    <property type="entry name" value="Voltage-gated potassium channels"/>
    <property type="match status" value="1"/>
</dbReference>
<dbReference type="PANTHER" id="PTHR45689">
    <property type="entry name" value="I[[H]] CHANNEL, ISOFORM E"/>
    <property type="match status" value="1"/>
</dbReference>
<dbReference type="InterPro" id="IPR005821">
    <property type="entry name" value="Ion_trans_dom"/>
</dbReference>
<evidence type="ECO:0000256" key="2">
    <source>
        <dbReference type="ARBA" id="ARBA00022448"/>
    </source>
</evidence>
<feature type="compositionally biased region" description="Low complexity" evidence="7">
    <location>
        <begin position="1011"/>
        <end position="1022"/>
    </location>
</feature>
<evidence type="ECO:0000256" key="4">
    <source>
        <dbReference type="ARBA" id="ARBA00022989"/>
    </source>
</evidence>
<organism evidence="10 11">
    <name type="scientific">Tetrahymena thermophila (strain SB210)</name>
    <dbReference type="NCBI Taxonomy" id="312017"/>
    <lineage>
        <taxon>Eukaryota</taxon>
        <taxon>Sar</taxon>
        <taxon>Alveolata</taxon>
        <taxon>Ciliophora</taxon>
        <taxon>Intramacronucleata</taxon>
        <taxon>Oligohymenophorea</taxon>
        <taxon>Hymenostomatida</taxon>
        <taxon>Tetrahymenina</taxon>
        <taxon>Tetrahymenidae</taxon>
        <taxon>Tetrahymena</taxon>
    </lineage>
</organism>
<evidence type="ECO:0000256" key="8">
    <source>
        <dbReference type="SAM" id="Phobius"/>
    </source>
</evidence>
<dbReference type="RefSeq" id="XP_001027332.2">
    <property type="nucleotide sequence ID" value="XM_001027332.2"/>
</dbReference>
<dbReference type="PROSITE" id="PS50042">
    <property type="entry name" value="CNMP_BINDING_3"/>
    <property type="match status" value="1"/>
</dbReference>
<dbReference type="InterPro" id="IPR014710">
    <property type="entry name" value="RmlC-like_jellyroll"/>
</dbReference>
<evidence type="ECO:0000313" key="11">
    <source>
        <dbReference type="Proteomes" id="UP000009168"/>
    </source>
</evidence>
<dbReference type="GO" id="GO:0098855">
    <property type="term" value="C:HCN channel complex"/>
    <property type="evidence" value="ECO:0007669"/>
    <property type="project" value="TreeGrafter"/>
</dbReference>
<feature type="region of interest" description="Disordered" evidence="7">
    <location>
        <begin position="1396"/>
        <end position="1432"/>
    </location>
</feature>
<evidence type="ECO:0000256" key="1">
    <source>
        <dbReference type="ARBA" id="ARBA00004141"/>
    </source>
</evidence>
<evidence type="ECO:0000313" key="10">
    <source>
        <dbReference type="EMBL" id="EAS07090.2"/>
    </source>
</evidence>
<sequence>MDTSNQQIQDNSNSQLNQNEQTLNGLVASSFAHKYSMRNQNSIGEYPQITLRQADSIKALKKNNSLMHQSIKLQNQAKPQHDQTQLNIKSNYLDVGTSDSHRVKSTSKSKFGDNRISYDFSNHNVELQNGKLVFKDIREDILTKKVDKALIKVQQINNQKYAIKLLGLKHFLLKLSRFTHSYMNKHLTKYQKTVIRDQALPEVSNNQIRDSSQKKDEDDLAFFERILQMIPLFNPSNTFILLWDVIQMIFILLFFFAIPLQIVYNLGIGTFITNILFNTGLVLFIIDNIICLNTTYFDKGIPVKDRQLIWYHYLRKHFVTDFLSNIPVMIESFLTSLSGIWGLLMLLQYLKVDRITIIIRKVEEIFHLSPKQKQLVRLAKLLFRVLFVAHIFSCIWLWLALTNNTDSQVWIDKYNYNTLSWDQQYLASYYFTTVTMITVGYGDFVPVNNREFAFCIFTMLVACGVFAYAVNQIGSIFENMSKQEMQINEMMYNISSYMHLKKVSKELQYQIREYLQYYWTEQQDRDTEIEEKIKSLLSDNLRDQLALEANNIVLKDSVVFINNFSNQVISRSVPLIKEYRATPDEIILIENTITEDQNIYFIEKGQVEVFLSQSDQPIQIMKLKAGDCFGQVGFFTGLTRTLSVKSLDFTTLIYIKRSEFIELLKEYPEDYEQFCYIKDKILNESDYRLIGMKCYSCKDGKHLANECPYLHYTPKKFLLLKKYFYPGYHQNRQKHERKKFLKSPNSLKAKSNIREKAEQIQEQFSVIIDELFGDEDFFDTDEEEENKLAADSDDEDDENSQENEEEKEENKDSQQRIGFKLPSFLQQLNYAKKLSIDRQVDKQDEGNLSESNLQLNNSNQKILPNQQINVQLGFLNSNSLQNQQGEDSEKLSPLGPQNEKVVVFSMETKNEEIDYENQNNEYNQKGYLHIQKDTNNIISSRKAVAPILKSLQSQSTTGTKEIKESQFSQNQIAPQQSVIIPTSNTKIEKRQSISKVQRQESKRKSTKKHTTGNSNSGGISNSTQCINAISNLIKKQNSMKDESTIYTNQLSSQYSKLETLSKQNNKYKSNNLAGMQKTNEFKNNNNILLQANSSVLENIKRISYDQNQLLLNKIIEILGSNTHTGRKTSQVSQSVIEGSDNQTNFYGLEDFDTLKNYSFYYPSSNVEYVLDKIVSLKNHTNVKHNLFIHLNKLKPTTQNNNQSNSINPQDFVRKNRKTGGTRIVASGGVAGNLLNKFRQQEDTKEIAQIYQESESNSIIGVNRSGSILNNGEGTPFVRGGARKATKRQNIMLVSGGEEGSDDSKKSNIEGILSQTQSKQSRFKNEVSKIQEEEDEEERERQRLSMNISDINQQATSIVSEQVKLNFKYNQLEDCQSNRTYELDAIFGFKGETFSKIPSQQSISDNGQITGFRNLECSPSHHKNKPKNQKIQN</sequence>
<comment type="subcellular location">
    <subcellularLocation>
        <location evidence="1">Membrane</location>
        <topology evidence="1">Multi-pass membrane protein</topology>
    </subcellularLocation>
</comment>
<feature type="compositionally biased region" description="Polar residues" evidence="7">
    <location>
        <begin position="954"/>
        <end position="985"/>
    </location>
</feature>
<dbReference type="GO" id="GO:0005249">
    <property type="term" value="F:voltage-gated potassium channel activity"/>
    <property type="evidence" value="ECO:0007669"/>
    <property type="project" value="TreeGrafter"/>
</dbReference>
<dbReference type="GeneID" id="7824737"/>
<reference evidence="11" key="1">
    <citation type="journal article" date="2006" name="PLoS Biol.">
        <title>Macronuclear genome sequence of the ciliate Tetrahymena thermophila, a model eukaryote.</title>
        <authorList>
            <person name="Eisen J.A."/>
            <person name="Coyne R.S."/>
            <person name="Wu M."/>
            <person name="Wu D."/>
            <person name="Thiagarajan M."/>
            <person name="Wortman J.R."/>
            <person name="Badger J.H."/>
            <person name="Ren Q."/>
            <person name="Amedeo P."/>
            <person name="Jones K.M."/>
            <person name="Tallon L.J."/>
            <person name="Delcher A.L."/>
            <person name="Salzberg S.L."/>
            <person name="Silva J.C."/>
            <person name="Haas B.J."/>
            <person name="Majoros W.H."/>
            <person name="Farzad M."/>
            <person name="Carlton J.M."/>
            <person name="Smith R.K. Jr."/>
            <person name="Garg J."/>
            <person name="Pearlman R.E."/>
            <person name="Karrer K.M."/>
            <person name="Sun L."/>
            <person name="Manning G."/>
            <person name="Elde N.C."/>
            <person name="Turkewitz A.P."/>
            <person name="Asai D.J."/>
            <person name="Wilkes D.E."/>
            <person name="Wang Y."/>
            <person name="Cai H."/>
            <person name="Collins K."/>
            <person name="Stewart B.A."/>
            <person name="Lee S.R."/>
            <person name="Wilamowska K."/>
            <person name="Weinberg Z."/>
            <person name="Ruzzo W.L."/>
            <person name="Wloga D."/>
            <person name="Gaertig J."/>
            <person name="Frankel J."/>
            <person name="Tsao C.-C."/>
            <person name="Gorovsky M.A."/>
            <person name="Keeling P.J."/>
            <person name="Waller R.F."/>
            <person name="Patron N.J."/>
            <person name="Cherry J.M."/>
            <person name="Stover N.A."/>
            <person name="Krieger C.J."/>
            <person name="del Toro C."/>
            <person name="Ryder H.F."/>
            <person name="Williamson S.C."/>
            <person name="Barbeau R.A."/>
            <person name="Hamilton E.P."/>
            <person name="Orias E."/>
        </authorList>
    </citation>
    <scope>NUCLEOTIDE SEQUENCE [LARGE SCALE GENOMIC DNA]</scope>
    <source>
        <strain evidence="11">SB210</strain>
    </source>
</reference>
<feature type="compositionally biased region" description="Polar residues" evidence="7">
    <location>
        <begin position="1396"/>
        <end position="1410"/>
    </location>
</feature>
<dbReference type="OrthoDB" id="421226at2759"/>
<feature type="compositionally biased region" description="Acidic residues" evidence="7">
    <location>
        <begin position="782"/>
        <end position="807"/>
    </location>
</feature>
<dbReference type="Gene3D" id="2.60.120.10">
    <property type="entry name" value="Jelly Rolls"/>
    <property type="match status" value="1"/>
</dbReference>
<dbReference type="InterPro" id="IPR000595">
    <property type="entry name" value="cNMP-bd_dom"/>
</dbReference>
<dbReference type="InParanoid" id="I7M4I1"/>
<keyword evidence="11" id="KW-1185">Reference proteome</keyword>
<keyword evidence="2" id="KW-0813">Transport</keyword>
<evidence type="ECO:0000259" key="9">
    <source>
        <dbReference type="PROSITE" id="PS50042"/>
    </source>
</evidence>
<protein>
    <submittedName>
        <fullName evidence="10">Cation channel family protein</fullName>
    </submittedName>
</protein>
<dbReference type="KEGG" id="tet:TTHERM_00682960"/>
<dbReference type="Gene3D" id="1.10.287.630">
    <property type="entry name" value="Helix hairpin bin"/>
    <property type="match status" value="1"/>
</dbReference>
<feature type="region of interest" description="Disordered" evidence="7">
    <location>
        <begin position="954"/>
        <end position="1022"/>
    </location>
</feature>
<proteinExistence type="predicted"/>
<name>I7M4I1_TETTS</name>
<dbReference type="InterPro" id="IPR018490">
    <property type="entry name" value="cNMP-bd_dom_sf"/>
</dbReference>
<feature type="compositionally biased region" description="Basic residues" evidence="7">
    <location>
        <begin position="1419"/>
        <end position="1432"/>
    </location>
</feature>
<feature type="domain" description="Cyclic nucleotide-binding" evidence="9">
    <location>
        <begin position="597"/>
        <end position="664"/>
    </location>
</feature>
<feature type="transmembrane region" description="Helical" evidence="8">
    <location>
        <begin position="452"/>
        <end position="470"/>
    </location>
</feature>
<feature type="transmembrane region" description="Helical" evidence="8">
    <location>
        <begin position="240"/>
        <end position="263"/>
    </location>
</feature>
<dbReference type="eggNOG" id="KOG0500">
    <property type="taxonomic scope" value="Eukaryota"/>
</dbReference>
<dbReference type="PANTHER" id="PTHR45689:SF5">
    <property type="entry name" value="I[[H]] CHANNEL, ISOFORM E"/>
    <property type="match status" value="1"/>
</dbReference>
<evidence type="ECO:0000256" key="3">
    <source>
        <dbReference type="ARBA" id="ARBA00022692"/>
    </source>
</evidence>
<dbReference type="Pfam" id="PF00027">
    <property type="entry name" value="cNMP_binding"/>
    <property type="match status" value="1"/>
</dbReference>
<keyword evidence="3 8" id="KW-0812">Transmembrane</keyword>
<gene>
    <name evidence="10" type="ORF">TTHERM_00682960</name>
</gene>
<evidence type="ECO:0000256" key="7">
    <source>
        <dbReference type="SAM" id="MobiDB-lite"/>
    </source>
</evidence>
<dbReference type="SUPFAM" id="SSF51206">
    <property type="entry name" value="cAMP-binding domain-like"/>
    <property type="match status" value="1"/>
</dbReference>
<dbReference type="CDD" id="cd00038">
    <property type="entry name" value="CAP_ED"/>
    <property type="match status" value="1"/>
</dbReference>
<feature type="transmembrane region" description="Helical" evidence="8">
    <location>
        <begin position="275"/>
        <end position="297"/>
    </location>
</feature>
<dbReference type="InterPro" id="IPR051413">
    <property type="entry name" value="K/Na_HCN_channel"/>
</dbReference>
<feature type="transmembrane region" description="Helical" evidence="8">
    <location>
        <begin position="328"/>
        <end position="350"/>
    </location>
</feature>
<keyword evidence="6 8" id="KW-0472">Membrane</keyword>